<sequence length="159" mass="17836">MSIAPMFGLMETLCHSNIQANSPHSSFYGQLASFTLCDPLNHTHLTGPIWPSWDFTIDIGPKDMALNFALRGLTIIPGSYEPFKNHKNPFYLGVLSHLDTLQPLWPIVYRTPRPFWPKSNEAKGGQVLGTQPQESPPDPILAKDQLIDQNLEMAPWKSP</sequence>
<protein>
    <submittedName>
        <fullName evidence="2">Uncharacterized protein</fullName>
    </submittedName>
</protein>
<keyword evidence="3" id="KW-1185">Reference proteome</keyword>
<feature type="region of interest" description="Disordered" evidence="1">
    <location>
        <begin position="120"/>
        <end position="144"/>
    </location>
</feature>
<organism evidence="2 3">
    <name type="scientific">Austropuccinia psidii MF-1</name>
    <dbReference type="NCBI Taxonomy" id="1389203"/>
    <lineage>
        <taxon>Eukaryota</taxon>
        <taxon>Fungi</taxon>
        <taxon>Dikarya</taxon>
        <taxon>Basidiomycota</taxon>
        <taxon>Pucciniomycotina</taxon>
        <taxon>Pucciniomycetes</taxon>
        <taxon>Pucciniales</taxon>
        <taxon>Sphaerophragmiaceae</taxon>
        <taxon>Austropuccinia</taxon>
    </lineage>
</organism>
<gene>
    <name evidence="2" type="ORF">O181_009002</name>
</gene>
<dbReference type="Proteomes" id="UP000765509">
    <property type="component" value="Unassembled WGS sequence"/>
</dbReference>
<name>A0A9Q3GJX0_9BASI</name>
<comment type="caution">
    <text evidence="2">The sequence shown here is derived from an EMBL/GenBank/DDBJ whole genome shotgun (WGS) entry which is preliminary data.</text>
</comment>
<evidence type="ECO:0000313" key="2">
    <source>
        <dbReference type="EMBL" id="MBW0469287.1"/>
    </source>
</evidence>
<dbReference type="AlphaFoldDB" id="A0A9Q3GJX0"/>
<reference evidence="2" key="1">
    <citation type="submission" date="2021-03" db="EMBL/GenBank/DDBJ databases">
        <title>Draft genome sequence of rust myrtle Austropuccinia psidii MF-1, a brazilian biotype.</title>
        <authorList>
            <person name="Quecine M.C."/>
            <person name="Pachon D.M.R."/>
            <person name="Bonatelli M.L."/>
            <person name="Correr F.H."/>
            <person name="Franceschini L.M."/>
            <person name="Leite T.F."/>
            <person name="Margarido G.R.A."/>
            <person name="Almeida C.A."/>
            <person name="Ferrarezi J.A."/>
            <person name="Labate C.A."/>
        </authorList>
    </citation>
    <scope>NUCLEOTIDE SEQUENCE</scope>
    <source>
        <strain evidence="2">MF-1</strain>
    </source>
</reference>
<accession>A0A9Q3GJX0</accession>
<evidence type="ECO:0000313" key="3">
    <source>
        <dbReference type="Proteomes" id="UP000765509"/>
    </source>
</evidence>
<dbReference type="EMBL" id="AVOT02002135">
    <property type="protein sequence ID" value="MBW0469287.1"/>
    <property type="molecule type" value="Genomic_DNA"/>
</dbReference>
<evidence type="ECO:0000256" key="1">
    <source>
        <dbReference type="SAM" id="MobiDB-lite"/>
    </source>
</evidence>
<proteinExistence type="predicted"/>